<protein>
    <submittedName>
        <fullName evidence="1">Uncharacterized protein</fullName>
    </submittedName>
</protein>
<dbReference type="Proteomes" id="UP000694410">
    <property type="component" value="Unplaced"/>
</dbReference>
<reference evidence="1" key="2">
    <citation type="submission" date="2025-09" db="UniProtKB">
        <authorList>
            <consortium name="Ensembl"/>
        </authorList>
    </citation>
    <scope>IDENTIFICATION</scope>
</reference>
<name>A0A8C0UEX1_CYACU</name>
<proteinExistence type="predicted"/>
<keyword evidence="2" id="KW-1185">Reference proteome</keyword>
<organism evidence="1 2">
    <name type="scientific">Cyanistes caeruleus</name>
    <name type="common">Eurasian blue tit</name>
    <name type="synonym">Parus caeruleus</name>
    <dbReference type="NCBI Taxonomy" id="156563"/>
    <lineage>
        <taxon>Eukaryota</taxon>
        <taxon>Metazoa</taxon>
        <taxon>Chordata</taxon>
        <taxon>Craniata</taxon>
        <taxon>Vertebrata</taxon>
        <taxon>Euteleostomi</taxon>
        <taxon>Archelosauria</taxon>
        <taxon>Archosauria</taxon>
        <taxon>Dinosauria</taxon>
        <taxon>Saurischia</taxon>
        <taxon>Theropoda</taxon>
        <taxon>Coelurosauria</taxon>
        <taxon>Aves</taxon>
        <taxon>Neognathae</taxon>
        <taxon>Neoaves</taxon>
        <taxon>Telluraves</taxon>
        <taxon>Australaves</taxon>
        <taxon>Passeriformes</taxon>
        <taxon>Paridae</taxon>
        <taxon>Cyanistes</taxon>
    </lineage>
</organism>
<reference evidence="1" key="1">
    <citation type="submission" date="2025-08" db="UniProtKB">
        <authorList>
            <consortium name="Ensembl"/>
        </authorList>
    </citation>
    <scope>IDENTIFICATION</scope>
</reference>
<dbReference type="AlphaFoldDB" id="A0A8C0UEX1"/>
<accession>A0A8C0UEX1</accession>
<sequence>MSCSTPRKQLSHHRQWQVATLINKLTGRAAIHTQLQILALLVGHDQLLGHANGQGQVVPKLADIHRGPDVPSMNLNIFATDFLHNVQAPGVPIFSTCCTINKSCRQVISHCLIYFLVCTDLV</sequence>
<dbReference type="Ensembl" id="ENSCCET00000012322.1">
    <property type="protein sequence ID" value="ENSCCEP00000007700.1"/>
    <property type="gene ID" value="ENSCCEG00000008047.1"/>
</dbReference>
<evidence type="ECO:0000313" key="2">
    <source>
        <dbReference type="Proteomes" id="UP000694410"/>
    </source>
</evidence>
<evidence type="ECO:0000313" key="1">
    <source>
        <dbReference type="Ensembl" id="ENSCCEP00000007700.1"/>
    </source>
</evidence>